<dbReference type="PANTHER" id="PTHR37625:SF4">
    <property type="entry name" value="OUTER MEMBRANE LIPOPROTEIN"/>
    <property type="match status" value="1"/>
</dbReference>
<feature type="signal peptide" evidence="1">
    <location>
        <begin position="1"/>
        <end position="27"/>
    </location>
</feature>
<dbReference type="Gene3D" id="2.60.40.4150">
    <property type="entry name" value="Type VI secretion system, lipoprotein SciN"/>
    <property type="match status" value="1"/>
</dbReference>
<evidence type="ECO:0000313" key="3">
    <source>
        <dbReference type="Proteomes" id="UP000198639"/>
    </source>
</evidence>
<evidence type="ECO:0000256" key="1">
    <source>
        <dbReference type="SAM" id="SignalP"/>
    </source>
</evidence>
<dbReference type="STRING" id="1164594.SAMN05216204_10268"/>
<feature type="chain" id="PRO_5011646636" evidence="1">
    <location>
        <begin position="28"/>
        <end position="187"/>
    </location>
</feature>
<dbReference type="Proteomes" id="UP000198639">
    <property type="component" value="Unassembled WGS sequence"/>
</dbReference>
<keyword evidence="3" id="KW-1185">Reference proteome</keyword>
<dbReference type="PANTHER" id="PTHR37625">
    <property type="entry name" value="OUTER MEMBRANE LIPOPROTEIN-RELATED"/>
    <property type="match status" value="1"/>
</dbReference>
<organism evidence="2 3">
    <name type="scientific">Massilia yuzhufengensis</name>
    <dbReference type="NCBI Taxonomy" id="1164594"/>
    <lineage>
        <taxon>Bacteria</taxon>
        <taxon>Pseudomonadati</taxon>
        <taxon>Pseudomonadota</taxon>
        <taxon>Betaproteobacteria</taxon>
        <taxon>Burkholderiales</taxon>
        <taxon>Oxalobacteraceae</taxon>
        <taxon>Telluria group</taxon>
        <taxon>Massilia</taxon>
    </lineage>
</organism>
<evidence type="ECO:0000313" key="2">
    <source>
        <dbReference type="EMBL" id="SFB84498.1"/>
    </source>
</evidence>
<dbReference type="PROSITE" id="PS51257">
    <property type="entry name" value="PROKAR_LIPOPROTEIN"/>
    <property type="match status" value="1"/>
</dbReference>
<dbReference type="Pfam" id="PF12790">
    <property type="entry name" value="T6SS-SciN"/>
    <property type="match status" value="1"/>
</dbReference>
<dbReference type="OrthoDB" id="8752321at2"/>
<protein>
    <submittedName>
        <fullName evidence="2">Type VI secretion system protein VasD</fullName>
    </submittedName>
</protein>
<dbReference type="NCBIfam" id="TIGR03352">
    <property type="entry name" value="VI_chp_3"/>
    <property type="match status" value="1"/>
</dbReference>
<reference evidence="3" key="1">
    <citation type="submission" date="2016-10" db="EMBL/GenBank/DDBJ databases">
        <authorList>
            <person name="Varghese N."/>
            <person name="Submissions S."/>
        </authorList>
    </citation>
    <scope>NUCLEOTIDE SEQUENCE [LARGE SCALE GENOMIC DNA]</scope>
    <source>
        <strain evidence="3">CGMCC 1.12041</strain>
    </source>
</reference>
<dbReference type="InterPro" id="IPR017734">
    <property type="entry name" value="T6SS_SciN"/>
</dbReference>
<dbReference type="EMBL" id="FOLD01000002">
    <property type="protein sequence ID" value="SFB84498.1"/>
    <property type="molecule type" value="Genomic_DNA"/>
</dbReference>
<dbReference type="InterPro" id="IPR038706">
    <property type="entry name" value="Type_VI_SciN-like_sf"/>
</dbReference>
<proteinExistence type="predicted"/>
<accession>A0A1I1EGL3</accession>
<name>A0A1I1EGL3_9BURK</name>
<keyword evidence="1" id="KW-0732">Signal</keyword>
<sequence>MRTAFLLAALCCASLLSGCGSNGLASAALEATGLRKPPELLDSQKPPRTVLLRLHASPKLNVDKRGQPLALAVRVYKLRQKEAFEQAPYSAFLNPQAERDSLGADLLEVRELMLVPGQQLELTEKVSREAGHVAVVALFQRPADQRWRVTMTAAEAELTGLTVGLHACALTMGGSSQASMLSSVRCQ</sequence>
<gene>
    <name evidence="2" type="ORF">SAMN05216204_10268</name>
</gene>
<dbReference type="RefSeq" id="WP_091870555.1">
    <property type="nucleotide sequence ID" value="NZ_FOLD01000002.1"/>
</dbReference>
<dbReference type="AlphaFoldDB" id="A0A1I1EGL3"/>